<dbReference type="AlphaFoldDB" id="A0AAW2IWE4"/>
<organism evidence="2">
    <name type="scientific">Sesamum angustifolium</name>
    <dbReference type="NCBI Taxonomy" id="2727405"/>
    <lineage>
        <taxon>Eukaryota</taxon>
        <taxon>Viridiplantae</taxon>
        <taxon>Streptophyta</taxon>
        <taxon>Embryophyta</taxon>
        <taxon>Tracheophyta</taxon>
        <taxon>Spermatophyta</taxon>
        <taxon>Magnoliopsida</taxon>
        <taxon>eudicotyledons</taxon>
        <taxon>Gunneridae</taxon>
        <taxon>Pentapetalae</taxon>
        <taxon>asterids</taxon>
        <taxon>lamiids</taxon>
        <taxon>Lamiales</taxon>
        <taxon>Pedaliaceae</taxon>
        <taxon>Sesamum</taxon>
    </lineage>
</organism>
<reference evidence="2" key="1">
    <citation type="submission" date="2020-06" db="EMBL/GenBank/DDBJ databases">
        <authorList>
            <person name="Li T."/>
            <person name="Hu X."/>
            <person name="Zhang T."/>
            <person name="Song X."/>
            <person name="Zhang H."/>
            <person name="Dai N."/>
            <person name="Sheng W."/>
            <person name="Hou X."/>
            <person name="Wei L."/>
        </authorList>
    </citation>
    <scope>NUCLEOTIDE SEQUENCE</scope>
    <source>
        <strain evidence="2">G01</strain>
        <tissue evidence="2">Leaf</tissue>
    </source>
</reference>
<evidence type="ECO:0008006" key="3">
    <source>
        <dbReference type="Google" id="ProtNLM"/>
    </source>
</evidence>
<reference evidence="2" key="2">
    <citation type="journal article" date="2024" name="Plant">
        <title>Genomic evolution and insights into agronomic trait innovations of Sesamum species.</title>
        <authorList>
            <person name="Miao H."/>
            <person name="Wang L."/>
            <person name="Qu L."/>
            <person name="Liu H."/>
            <person name="Sun Y."/>
            <person name="Le M."/>
            <person name="Wang Q."/>
            <person name="Wei S."/>
            <person name="Zheng Y."/>
            <person name="Lin W."/>
            <person name="Duan Y."/>
            <person name="Cao H."/>
            <person name="Xiong S."/>
            <person name="Wang X."/>
            <person name="Wei L."/>
            <person name="Li C."/>
            <person name="Ma Q."/>
            <person name="Ju M."/>
            <person name="Zhao R."/>
            <person name="Li G."/>
            <person name="Mu C."/>
            <person name="Tian Q."/>
            <person name="Mei H."/>
            <person name="Zhang T."/>
            <person name="Gao T."/>
            <person name="Zhang H."/>
        </authorList>
    </citation>
    <scope>NUCLEOTIDE SEQUENCE</scope>
    <source>
        <strain evidence="2">G01</strain>
    </source>
</reference>
<comment type="caution">
    <text evidence="2">The sequence shown here is derived from an EMBL/GenBank/DDBJ whole genome shotgun (WGS) entry which is preliminary data.</text>
</comment>
<feature type="compositionally biased region" description="Acidic residues" evidence="1">
    <location>
        <begin position="1"/>
        <end position="15"/>
    </location>
</feature>
<evidence type="ECO:0000313" key="2">
    <source>
        <dbReference type="EMBL" id="KAL0285820.1"/>
    </source>
</evidence>
<gene>
    <name evidence="2" type="ORF">Sangu_2763600</name>
</gene>
<accession>A0AAW2IWE4</accession>
<proteinExistence type="predicted"/>
<evidence type="ECO:0000256" key="1">
    <source>
        <dbReference type="SAM" id="MobiDB-lite"/>
    </source>
</evidence>
<protein>
    <recommendedName>
        <fullName evidence="3">Ig-like domain-containing protein</fullName>
    </recommendedName>
</protein>
<name>A0AAW2IWE4_9LAMI</name>
<feature type="region of interest" description="Disordered" evidence="1">
    <location>
        <begin position="1"/>
        <end position="31"/>
    </location>
</feature>
<dbReference type="EMBL" id="JACGWK010001570">
    <property type="protein sequence ID" value="KAL0285820.1"/>
    <property type="molecule type" value="Genomic_DNA"/>
</dbReference>
<sequence>MDEVDEGGIANEDDWEFHGGTGENEGIEGSQNLYCEVRDEETAIVEWSRDGNLVCSEDELTSDIGSDGERKLR</sequence>